<gene>
    <name evidence="3" type="ORF">ERS007679_01699</name>
    <name evidence="1" type="ORF">ERS007681_01165</name>
    <name evidence="2" type="ORF">ERS007688_00726</name>
    <name evidence="4" type="ORF">ERS007720_00337</name>
    <name evidence="5" type="ORF">ERS007741_00630</name>
</gene>
<dbReference type="Proteomes" id="UP000048600">
    <property type="component" value="Unassembled WGS sequence"/>
</dbReference>
<dbReference type="AlphaFoldDB" id="A0A0T9Z5U8"/>
<evidence type="ECO:0000313" key="8">
    <source>
        <dbReference type="Proteomes" id="UP000046947"/>
    </source>
</evidence>
<evidence type="ECO:0000313" key="7">
    <source>
        <dbReference type="Proteomes" id="UP000045842"/>
    </source>
</evidence>
<evidence type="ECO:0000313" key="4">
    <source>
        <dbReference type="EMBL" id="COV49231.1"/>
    </source>
</evidence>
<evidence type="ECO:0000313" key="5">
    <source>
        <dbReference type="EMBL" id="COV77602.1"/>
    </source>
</evidence>
<evidence type="ECO:0000313" key="6">
    <source>
        <dbReference type="Proteomes" id="UP000044938"/>
    </source>
</evidence>
<dbReference type="EMBL" id="CHKL01000041">
    <property type="protein sequence ID" value="COV77602.1"/>
    <property type="molecule type" value="Genomic_DNA"/>
</dbReference>
<evidence type="ECO:0000313" key="2">
    <source>
        <dbReference type="EMBL" id="CFE47386.1"/>
    </source>
</evidence>
<evidence type="ECO:0000313" key="3">
    <source>
        <dbReference type="EMBL" id="COV36626.1"/>
    </source>
</evidence>
<dbReference type="EMBL" id="CSAD01000193">
    <property type="protein sequence ID" value="COV36626.1"/>
    <property type="molecule type" value="Genomic_DNA"/>
</dbReference>
<protein>
    <submittedName>
        <fullName evidence="4">Uncharacterized protein</fullName>
    </submittedName>
</protein>
<sequence length="229" mass="24320">MEVGHLRGVGDDGIDHDHRPAGILGDLVEHDPGPREALRHPWVLPDEHRHLGVLELAARVTAVQLEVDPGFAGLLLRQRIRPVARPQCLQKGAAVGAAEVIALSAAAVVEDLVPAVGITDLFESLGNLDNRRVPVDLLVGAIGSAAHRRAQASPVVLVMVQPQRLVAGVARRPRMRLVAPDAGQSAIVDLHDDAAVALAEDARGGQPIRAGHHRLLSGSSASSRLRSWR</sequence>
<dbReference type="EMBL" id="CSAJ01000023">
    <property type="protein sequence ID" value="COV49231.1"/>
    <property type="molecule type" value="Genomic_DNA"/>
</dbReference>
<dbReference type="EMBL" id="CFOE01000106">
    <property type="protein sequence ID" value="CFE38797.1"/>
    <property type="molecule type" value="Genomic_DNA"/>
</dbReference>
<proteinExistence type="predicted"/>
<reference evidence="6 7" key="1">
    <citation type="submission" date="2015-03" db="EMBL/GenBank/DDBJ databases">
        <authorList>
            <consortium name="Pathogen Informatics"/>
        </authorList>
    </citation>
    <scope>NUCLEOTIDE SEQUENCE [LARGE SCALE GENOMIC DNA]</scope>
    <source>
        <strain evidence="3 7">G09801536</strain>
        <strain evidence="1 9">G09901357</strain>
        <strain evidence="2 8">H09601792</strain>
        <strain evidence="4 6">M09401471</strain>
        <strain evidence="5 10">P00601463</strain>
    </source>
</reference>
<dbReference type="Proteomes" id="UP000044938">
    <property type="component" value="Unassembled WGS sequence"/>
</dbReference>
<dbReference type="Proteomes" id="UP000048289">
    <property type="component" value="Unassembled WGS sequence"/>
</dbReference>
<organism evidence="4 6">
    <name type="scientific">Mycobacterium tuberculosis</name>
    <dbReference type="NCBI Taxonomy" id="1773"/>
    <lineage>
        <taxon>Bacteria</taxon>
        <taxon>Bacillati</taxon>
        <taxon>Actinomycetota</taxon>
        <taxon>Actinomycetes</taxon>
        <taxon>Mycobacteriales</taxon>
        <taxon>Mycobacteriaceae</taxon>
        <taxon>Mycobacterium</taxon>
        <taxon>Mycobacterium tuberculosis complex</taxon>
    </lineage>
</organism>
<accession>A0A0T9Z5U8</accession>
<dbReference type="Proteomes" id="UP000046947">
    <property type="component" value="Unassembled WGS sequence"/>
</dbReference>
<evidence type="ECO:0000313" key="1">
    <source>
        <dbReference type="EMBL" id="CFE38797.1"/>
    </source>
</evidence>
<evidence type="ECO:0000313" key="9">
    <source>
        <dbReference type="Proteomes" id="UP000048289"/>
    </source>
</evidence>
<evidence type="ECO:0000313" key="10">
    <source>
        <dbReference type="Proteomes" id="UP000048600"/>
    </source>
</evidence>
<dbReference type="EMBL" id="CFOH01000074">
    <property type="protein sequence ID" value="CFE47386.1"/>
    <property type="molecule type" value="Genomic_DNA"/>
</dbReference>
<name>A0A0T9Z5U8_MYCTX</name>
<dbReference type="Proteomes" id="UP000045842">
    <property type="component" value="Unassembled WGS sequence"/>
</dbReference>